<dbReference type="EMBL" id="FOVW01000007">
    <property type="protein sequence ID" value="SFO48218.1"/>
    <property type="molecule type" value="Genomic_DNA"/>
</dbReference>
<dbReference type="RefSeq" id="WP_091654471.1">
    <property type="nucleotide sequence ID" value="NZ_FOVW01000007.1"/>
</dbReference>
<keyword evidence="2" id="KW-1185">Reference proteome</keyword>
<reference evidence="2" key="1">
    <citation type="submission" date="2016-10" db="EMBL/GenBank/DDBJ databases">
        <authorList>
            <person name="Varghese N."/>
            <person name="Submissions S."/>
        </authorList>
    </citation>
    <scope>NUCLEOTIDE SEQUENCE [LARGE SCALE GENOMIC DNA]</scope>
    <source>
        <strain evidence="2">DSM 15282</strain>
    </source>
</reference>
<dbReference type="STRING" id="226506.SAMN04488519_10773"/>
<gene>
    <name evidence="1" type="ORF">SAMN04488519_10773</name>
</gene>
<accession>A0A1I5HIQ1</accession>
<proteinExistence type="predicted"/>
<dbReference type="Proteomes" id="UP000199564">
    <property type="component" value="Unassembled WGS sequence"/>
</dbReference>
<dbReference type="AlphaFoldDB" id="A0A1I5HIQ1"/>
<evidence type="ECO:0000313" key="1">
    <source>
        <dbReference type="EMBL" id="SFO48218.1"/>
    </source>
</evidence>
<protein>
    <submittedName>
        <fullName evidence="1">Uncharacterized protein</fullName>
    </submittedName>
</protein>
<name>A0A1I5HIQ1_9BACT</name>
<evidence type="ECO:0000313" key="2">
    <source>
        <dbReference type="Proteomes" id="UP000199564"/>
    </source>
</evidence>
<sequence>MICYFLVLIASDWKFFSDLTGIKVPLLKGGDGYQRVRLLEADSSKNIDVLIVGSSVGQSIDVRYFDSLNLRAFNISSASQSPLQSSYLLKKFQETFQPKLVIWDFHPFTFTSTGVESSIDLISNCGDCSDYIFTLLKTRRMYDLNIYFKKHLLKIFQLDDYKPSPNGSNVEYIKAGFVEIDLPAASDTIIIEPYTYQAEILQKKVFESELKKMRRKGIDVILVFSPKSASYYQAFLNRAEWFNYAENLVEKGLALDFINFNEVLPEFENRGEYFVDIGHLTKKGATEYNATLISQLKMRHIDALVTN</sequence>
<organism evidence="1 2">
    <name type="scientific">Algoriphagus ornithinivorans</name>
    <dbReference type="NCBI Taxonomy" id="226506"/>
    <lineage>
        <taxon>Bacteria</taxon>
        <taxon>Pseudomonadati</taxon>
        <taxon>Bacteroidota</taxon>
        <taxon>Cytophagia</taxon>
        <taxon>Cytophagales</taxon>
        <taxon>Cyclobacteriaceae</taxon>
        <taxon>Algoriphagus</taxon>
    </lineage>
</organism>